<dbReference type="EMBL" id="BMAQ01000041">
    <property type="protein sequence ID" value="GFR39334.1"/>
    <property type="molecule type" value="Genomic_DNA"/>
</dbReference>
<gene>
    <name evidence="2" type="ORF">PRECH8_26300</name>
</gene>
<keyword evidence="1" id="KW-0812">Transmembrane</keyword>
<name>A0A916VH27_9BACL</name>
<evidence type="ECO:0000256" key="1">
    <source>
        <dbReference type="SAM" id="Phobius"/>
    </source>
</evidence>
<dbReference type="AlphaFoldDB" id="A0A916VH27"/>
<evidence type="ECO:0000313" key="2">
    <source>
        <dbReference type="EMBL" id="GFR39334.1"/>
    </source>
</evidence>
<proteinExistence type="predicted"/>
<keyword evidence="3" id="KW-1185">Reference proteome</keyword>
<keyword evidence="1" id="KW-1133">Transmembrane helix</keyword>
<dbReference type="Proteomes" id="UP000654993">
    <property type="component" value="Unassembled WGS sequence"/>
</dbReference>
<organism evidence="2 3">
    <name type="scientific">Insulibacter thermoxylanivorax</name>
    <dbReference type="NCBI Taxonomy" id="2749268"/>
    <lineage>
        <taxon>Bacteria</taxon>
        <taxon>Bacillati</taxon>
        <taxon>Bacillota</taxon>
        <taxon>Bacilli</taxon>
        <taxon>Bacillales</taxon>
        <taxon>Paenibacillaceae</taxon>
        <taxon>Insulibacter</taxon>
    </lineage>
</organism>
<evidence type="ECO:0000313" key="3">
    <source>
        <dbReference type="Proteomes" id="UP000654993"/>
    </source>
</evidence>
<accession>A0A916VH27</accession>
<comment type="caution">
    <text evidence="2">The sequence shown here is derived from an EMBL/GenBank/DDBJ whole genome shotgun (WGS) entry which is preliminary data.</text>
</comment>
<reference evidence="2" key="1">
    <citation type="submission" date="2020-08" db="EMBL/GenBank/DDBJ databases">
        <authorList>
            <person name="Uke A."/>
            <person name="Chhe C."/>
            <person name="Baramee S."/>
            <person name="Kosugi A."/>
        </authorList>
    </citation>
    <scope>NUCLEOTIDE SEQUENCE</scope>
    <source>
        <strain evidence="2">DA-C8</strain>
    </source>
</reference>
<feature type="transmembrane region" description="Helical" evidence="1">
    <location>
        <begin position="12"/>
        <end position="33"/>
    </location>
</feature>
<keyword evidence="1" id="KW-0472">Membrane</keyword>
<reference evidence="2" key="2">
    <citation type="journal article" date="2021" name="Data Brief">
        <title>Draft genome sequence data of the facultative, thermophilic, xylanolytic bacterium Paenibacillus sp. strain DA-C8.</title>
        <authorList>
            <person name="Chhe C."/>
            <person name="Uke A."/>
            <person name="Baramee S."/>
            <person name="Ungkulpasvich U."/>
            <person name="Tachaapaikoon C."/>
            <person name="Pason P."/>
            <person name="Waeonukul R."/>
            <person name="Ratanakhanokchai K."/>
            <person name="Kosugi A."/>
        </authorList>
    </citation>
    <scope>NUCLEOTIDE SEQUENCE</scope>
    <source>
        <strain evidence="2">DA-C8</strain>
    </source>
</reference>
<sequence>MSAVSEIDGEKITHGAMLVAVILLLIFGSGRFAKRAIAP</sequence>
<protein>
    <submittedName>
        <fullName evidence="2">Uncharacterized protein</fullName>
    </submittedName>
</protein>